<dbReference type="GO" id="GO:0005960">
    <property type="term" value="C:glycine cleavage complex"/>
    <property type="evidence" value="ECO:0007669"/>
    <property type="project" value="TreeGrafter"/>
</dbReference>
<evidence type="ECO:0000256" key="3">
    <source>
        <dbReference type="ARBA" id="ARBA00022898"/>
    </source>
</evidence>
<dbReference type="GO" id="GO:0005829">
    <property type="term" value="C:cytosol"/>
    <property type="evidence" value="ECO:0007669"/>
    <property type="project" value="TreeGrafter"/>
</dbReference>
<dbReference type="InterPro" id="IPR015424">
    <property type="entry name" value="PyrdxlP-dep_Trfase"/>
</dbReference>
<evidence type="ECO:0000313" key="9">
    <source>
        <dbReference type="Proteomes" id="UP001165427"/>
    </source>
</evidence>
<proteinExistence type="predicted"/>
<dbReference type="FunFam" id="3.90.1150.10:FF:000014">
    <property type="entry name" value="Probable glycine dehydrogenase (decarboxylating) subunit 2"/>
    <property type="match status" value="1"/>
</dbReference>
<comment type="caution">
    <text evidence="8">The sequence shown here is derived from an EMBL/GenBank/DDBJ whole genome shotgun (WGS) entry which is preliminary data.</text>
</comment>
<dbReference type="GO" id="GO:0016594">
    <property type="term" value="F:glycine binding"/>
    <property type="evidence" value="ECO:0007669"/>
    <property type="project" value="TreeGrafter"/>
</dbReference>
<evidence type="ECO:0000256" key="5">
    <source>
        <dbReference type="ARBA" id="ARBA00049026"/>
    </source>
</evidence>
<dbReference type="InterPro" id="IPR000192">
    <property type="entry name" value="Aminotrans_V_dom"/>
</dbReference>
<evidence type="ECO:0000313" key="8">
    <source>
        <dbReference type="EMBL" id="MCJ8501215.1"/>
    </source>
</evidence>
<keyword evidence="9" id="KW-1185">Reference proteome</keyword>
<dbReference type="RefSeq" id="WP_246907931.1">
    <property type="nucleotide sequence ID" value="NZ_JALJRB010000011.1"/>
</dbReference>
<dbReference type="Gene3D" id="3.90.1150.10">
    <property type="entry name" value="Aspartate Aminotransferase, domain 1"/>
    <property type="match status" value="1"/>
</dbReference>
<dbReference type="InterPro" id="IPR015421">
    <property type="entry name" value="PyrdxlP-dep_Trfase_major"/>
</dbReference>
<dbReference type="InterPro" id="IPR049316">
    <property type="entry name" value="GDC-P_C"/>
</dbReference>
<dbReference type="Proteomes" id="UP001165427">
    <property type="component" value="Unassembled WGS sequence"/>
</dbReference>
<accession>A0AA41R595</accession>
<organism evidence="8 9">
    <name type="scientific">Desulfatitalea alkaliphila</name>
    <dbReference type="NCBI Taxonomy" id="2929485"/>
    <lineage>
        <taxon>Bacteria</taxon>
        <taxon>Pseudomonadati</taxon>
        <taxon>Thermodesulfobacteriota</taxon>
        <taxon>Desulfobacteria</taxon>
        <taxon>Desulfobacterales</taxon>
        <taxon>Desulfosarcinaceae</taxon>
        <taxon>Desulfatitalea</taxon>
    </lineage>
</organism>
<dbReference type="SUPFAM" id="SSF53383">
    <property type="entry name" value="PLP-dependent transferases"/>
    <property type="match status" value="1"/>
</dbReference>
<evidence type="ECO:0000259" key="6">
    <source>
        <dbReference type="Pfam" id="PF00266"/>
    </source>
</evidence>
<name>A0AA41R595_9BACT</name>
<dbReference type="Pfam" id="PF00266">
    <property type="entry name" value="Aminotran_5"/>
    <property type="match status" value="1"/>
</dbReference>
<dbReference type="GO" id="GO:0019464">
    <property type="term" value="P:glycine decarboxylation via glycine cleavage system"/>
    <property type="evidence" value="ECO:0007669"/>
    <property type="project" value="TreeGrafter"/>
</dbReference>
<sequence>MNDKVRKPSAEPLLWEMGARGRLAFSLPERDVPEHPLDPALAGEGPDFPDLSEPEIVRHYTRLSQWNMAVDTTMYPLGSCTMKYNPKTNDRQAALPGIAGAHPLLPPPLSQGLLRLMFELEQFLAAITGLPAVTLQPAAGAQGELTGMLIFHAYHGDQGRRRTKILIPDTAHGTNPASATLCGFTAVAVPSGPDGILEPEAVARRMDADTAGIMVTNPNTLGLFESHIREVADIVHAKGGLVYADGANMNAVMGQVDMGAMGVDVLHLNLHKTFSTPHGGGGPGAGPVCVSAALAPYLPVPRVVLTADGFTWSDDFPRTIGRLHAFYGNFGILVRAYSYILSLGADLTRISPLAVLNANYIRAGLRNHYHLPYDRPCMHECVFSDKHQQAHKVTALDIAKRLIDFGFHPPTIYFPLVVPGALMIEPTETETKETLDRFIAAMQAIAAEAVEDPERLRQAPLHAHRRRLDEVQAARKPCLTG</sequence>
<dbReference type="FunFam" id="3.40.640.10:FF:000224">
    <property type="entry name" value="Probable glycine dehydrogenase (decarboxylating) subunit 2"/>
    <property type="match status" value="1"/>
</dbReference>
<evidence type="ECO:0000256" key="2">
    <source>
        <dbReference type="ARBA" id="ARBA00012134"/>
    </source>
</evidence>
<dbReference type="AlphaFoldDB" id="A0AA41R595"/>
<feature type="domain" description="Glycine dehydrogenase C-terminal" evidence="7">
    <location>
        <begin position="353"/>
        <end position="449"/>
    </location>
</feature>
<evidence type="ECO:0000256" key="4">
    <source>
        <dbReference type="ARBA" id="ARBA00023002"/>
    </source>
</evidence>
<dbReference type="Gene3D" id="6.20.440.10">
    <property type="match status" value="1"/>
</dbReference>
<dbReference type="GO" id="GO:0030170">
    <property type="term" value="F:pyridoxal phosphate binding"/>
    <property type="evidence" value="ECO:0007669"/>
    <property type="project" value="TreeGrafter"/>
</dbReference>
<feature type="domain" description="Aminotransferase class V" evidence="6">
    <location>
        <begin position="159"/>
        <end position="279"/>
    </location>
</feature>
<gene>
    <name evidence="8" type="primary">gcvPB</name>
    <name evidence="8" type="ORF">MRX98_11580</name>
</gene>
<keyword evidence="3" id="KW-0663">Pyridoxal phosphate</keyword>
<dbReference type="GO" id="GO:0004375">
    <property type="term" value="F:glycine dehydrogenase (decarboxylating) activity"/>
    <property type="evidence" value="ECO:0007669"/>
    <property type="project" value="UniProtKB-EC"/>
</dbReference>
<dbReference type="PANTHER" id="PTHR11773:SF1">
    <property type="entry name" value="GLYCINE DEHYDROGENASE (DECARBOXYLATING), MITOCHONDRIAL"/>
    <property type="match status" value="1"/>
</dbReference>
<dbReference type="InterPro" id="IPR015422">
    <property type="entry name" value="PyrdxlP-dep_Trfase_small"/>
</dbReference>
<evidence type="ECO:0000259" key="7">
    <source>
        <dbReference type="Pfam" id="PF21478"/>
    </source>
</evidence>
<dbReference type="NCBIfam" id="NF003346">
    <property type="entry name" value="PRK04366.1"/>
    <property type="match status" value="1"/>
</dbReference>
<dbReference type="EC" id="1.4.4.2" evidence="2"/>
<keyword evidence="4 8" id="KW-0560">Oxidoreductase</keyword>
<comment type="catalytic activity">
    <reaction evidence="5">
        <text>N(6)-[(R)-lipoyl]-L-lysyl-[glycine-cleavage complex H protein] + glycine + H(+) = N(6)-[(R)-S(8)-aminomethyldihydrolipoyl]-L-lysyl-[glycine-cleavage complex H protein] + CO2</text>
        <dbReference type="Rhea" id="RHEA:24304"/>
        <dbReference type="Rhea" id="RHEA-COMP:10494"/>
        <dbReference type="Rhea" id="RHEA-COMP:10495"/>
        <dbReference type="ChEBI" id="CHEBI:15378"/>
        <dbReference type="ChEBI" id="CHEBI:16526"/>
        <dbReference type="ChEBI" id="CHEBI:57305"/>
        <dbReference type="ChEBI" id="CHEBI:83099"/>
        <dbReference type="ChEBI" id="CHEBI:83143"/>
        <dbReference type="EC" id="1.4.4.2"/>
    </reaction>
</comment>
<dbReference type="EMBL" id="JALJRB010000011">
    <property type="protein sequence ID" value="MCJ8501215.1"/>
    <property type="molecule type" value="Genomic_DNA"/>
</dbReference>
<dbReference type="InterPro" id="IPR020581">
    <property type="entry name" value="GDC_P"/>
</dbReference>
<dbReference type="PANTHER" id="PTHR11773">
    <property type="entry name" value="GLYCINE DEHYDROGENASE, DECARBOXYLATING"/>
    <property type="match status" value="1"/>
</dbReference>
<evidence type="ECO:0000256" key="1">
    <source>
        <dbReference type="ARBA" id="ARBA00003788"/>
    </source>
</evidence>
<comment type="function">
    <text evidence="1">The glycine cleavage system catalyzes the degradation of glycine. The P protein binds the alpha-amino group of glycine through its pyridoxal phosphate cofactor; CO(2) is released and the remaining methylamine moiety is then transferred to the lipoamide cofactor of the H protein.</text>
</comment>
<dbReference type="Gene3D" id="3.40.640.10">
    <property type="entry name" value="Type I PLP-dependent aspartate aminotransferase-like (Major domain)"/>
    <property type="match status" value="1"/>
</dbReference>
<reference evidence="8" key="1">
    <citation type="submission" date="2022-04" db="EMBL/GenBank/DDBJ databases">
        <title>Desulfatitalea alkaliphila sp. nov., a novel anaerobic sulfate-reducing bacterium isolated from terrestrial mud volcano, Taman Peninsula, Russia.</title>
        <authorList>
            <person name="Khomyakova M.A."/>
            <person name="Merkel A.Y."/>
            <person name="Slobodkin A.I."/>
        </authorList>
    </citation>
    <scope>NUCLEOTIDE SEQUENCE</scope>
    <source>
        <strain evidence="8">M08but</strain>
    </source>
</reference>
<dbReference type="Pfam" id="PF21478">
    <property type="entry name" value="GcvP2_C"/>
    <property type="match status" value="1"/>
</dbReference>
<protein>
    <recommendedName>
        <fullName evidence="2">glycine dehydrogenase (aminomethyl-transferring)</fullName>
        <ecNumber evidence="2">1.4.4.2</ecNumber>
    </recommendedName>
</protein>